<sequence>MVIKALILISAALIWIEHRWKKKEEERIVDNLETLYEMAPRDIFEISAK</sequence>
<name>A0AAE9FLU4_9CAUD</name>
<dbReference type="Proteomes" id="UP000829466">
    <property type="component" value="Segment"/>
</dbReference>
<protein>
    <submittedName>
        <fullName evidence="1">Uncharacterized protein</fullName>
    </submittedName>
</protein>
<keyword evidence="2" id="KW-1185">Reference proteome</keyword>
<evidence type="ECO:0000313" key="1">
    <source>
        <dbReference type="EMBL" id="UMO77349.1"/>
    </source>
</evidence>
<accession>A0AAE9FLU4</accession>
<proteinExistence type="predicted"/>
<gene>
    <name evidence="1" type="ORF">SmaMPs15_000198</name>
</gene>
<evidence type="ECO:0000313" key="2">
    <source>
        <dbReference type="Proteomes" id="UP000829466"/>
    </source>
</evidence>
<dbReference type="EMBL" id="OL702939">
    <property type="protein sequence ID" value="UMO77349.1"/>
    <property type="molecule type" value="Genomic_DNA"/>
</dbReference>
<reference evidence="1 2" key="1">
    <citation type="submission" date="2021-12" db="EMBL/GenBank/DDBJ databases">
        <title>Characterization of bacteriophage vB_SmaM_Ps15 infective to Stenotrophomonas maltophila clinical ocular isolates.</title>
        <authorList>
            <person name="Damnjanovic D."/>
            <person name="Vazquez-Campos X."/>
            <person name="Elliott L."/>
            <person name="Willcox M."/>
            <person name="Bridge W.J."/>
        </authorList>
    </citation>
    <scope>NUCLEOTIDE SEQUENCE [LARGE SCALE GENOMIC DNA]</scope>
</reference>
<organism evidence="1 2">
    <name type="scientific">Stenotrophomonas maltophilia phage vB_SmaM_Ps15</name>
    <dbReference type="NCBI Taxonomy" id="3071007"/>
    <lineage>
        <taxon>Viruses</taxon>
        <taxon>Duplodnaviria</taxon>
        <taxon>Heunggongvirae</taxon>
        <taxon>Uroviricota</taxon>
        <taxon>Caudoviricetes</taxon>
        <taxon>Menderavirus</taxon>
        <taxon>Menderavirus Ps15</taxon>
    </lineage>
</organism>